<dbReference type="PROSITE" id="PS50932">
    <property type="entry name" value="HTH_LACI_2"/>
    <property type="match status" value="1"/>
</dbReference>
<sequence length="333" mass="34866">MTGYDVARLAGVSQSAVSLALRDSTRISPETKKRILDAVEALGYTPSQVGRSLATRRTGRIGVVTGELLNPFYPALLAPLHDALMASGNCTVLLTTSADGSDEKTDLAPIFDGSLDGVVLTALTVSSPLPGALTRAGIPFVFLNREVDGDDADSCVPDDDGGVQTVVRELVGLGHRRLGMISGPMDVSTARARRASFVRHLADHEIALPDERIVVGSFTHEAGQRGLRQLLGGPHPPTAVFCANDVIALGALDAAAADGIDVPGDVSVVGFDDIAPAGWSVFDLTTVRVNLAAMAAGAAELLVRRIRDKEAAPERRVVATTLARRRTHAAVRG</sequence>
<evidence type="ECO:0000313" key="7">
    <source>
        <dbReference type="Proteomes" id="UP000663801"/>
    </source>
</evidence>
<dbReference type="Pfam" id="PF13377">
    <property type="entry name" value="Peripla_BP_3"/>
    <property type="match status" value="1"/>
</dbReference>
<evidence type="ECO:0000256" key="1">
    <source>
        <dbReference type="ARBA" id="ARBA00022491"/>
    </source>
</evidence>
<dbReference type="Pfam" id="PF00356">
    <property type="entry name" value="LacI"/>
    <property type="match status" value="1"/>
</dbReference>
<dbReference type="CDD" id="cd01392">
    <property type="entry name" value="HTH_LacI"/>
    <property type="match status" value="1"/>
</dbReference>
<dbReference type="PANTHER" id="PTHR30146:SF148">
    <property type="entry name" value="HTH-TYPE TRANSCRIPTIONAL REPRESSOR PURR-RELATED"/>
    <property type="match status" value="1"/>
</dbReference>
<comment type="caution">
    <text evidence="6">The sequence shown here is derived from an EMBL/GenBank/DDBJ whole genome shotgun (WGS) entry which is preliminary data.</text>
</comment>
<gene>
    <name evidence="6" type="ORF">JL107_17215</name>
</gene>
<dbReference type="InterPro" id="IPR028082">
    <property type="entry name" value="Peripla_BP_I"/>
</dbReference>
<keyword evidence="7" id="KW-1185">Reference proteome</keyword>
<dbReference type="SUPFAM" id="SSF53822">
    <property type="entry name" value="Periplasmic binding protein-like I"/>
    <property type="match status" value="1"/>
</dbReference>
<dbReference type="GO" id="GO:0003700">
    <property type="term" value="F:DNA-binding transcription factor activity"/>
    <property type="evidence" value="ECO:0007669"/>
    <property type="project" value="TreeGrafter"/>
</dbReference>
<name>A0A938YI99_9ACTN</name>
<dbReference type="RefSeq" id="WP_205258313.1">
    <property type="nucleotide sequence ID" value="NZ_BAAAPV010000002.1"/>
</dbReference>
<evidence type="ECO:0000256" key="4">
    <source>
        <dbReference type="ARBA" id="ARBA00023163"/>
    </source>
</evidence>
<keyword evidence="4" id="KW-0804">Transcription</keyword>
<keyword evidence="2" id="KW-0805">Transcription regulation</keyword>
<dbReference type="SUPFAM" id="SSF47413">
    <property type="entry name" value="lambda repressor-like DNA-binding domains"/>
    <property type="match status" value="1"/>
</dbReference>
<evidence type="ECO:0000313" key="6">
    <source>
        <dbReference type="EMBL" id="MBM9478191.1"/>
    </source>
</evidence>
<dbReference type="Gene3D" id="1.10.260.40">
    <property type="entry name" value="lambda repressor-like DNA-binding domains"/>
    <property type="match status" value="1"/>
</dbReference>
<dbReference type="GO" id="GO:0000976">
    <property type="term" value="F:transcription cis-regulatory region binding"/>
    <property type="evidence" value="ECO:0007669"/>
    <property type="project" value="TreeGrafter"/>
</dbReference>
<dbReference type="Gene3D" id="3.40.50.2300">
    <property type="match status" value="2"/>
</dbReference>
<dbReference type="SMART" id="SM00354">
    <property type="entry name" value="HTH_LACI"/>
    <property type="match status" value="1"/>
</dbReference>
<feature type="domain" description="HTH lacI-type" evidence="5">
    <location>
        <begin position="1"/>
        <end position="55"/>
    </location>
</feature>
<accession>A0A938YI99</accession>
<dbReference type="InterPro" id="IPR000843">
    <property type="entry name" value="HTH_LacI"/>
</dbReference>
<dbReference type="InterPro" id="IPR010982">
    <property type="entry name" value="Lambda_DNA-bd_dom_sf"/>
</dbReference>
<dbReference type="PANTHER" id="PTHR30146">
    <property type="entry name" value="LACI-RELATED TRANSCRIPTIONAL REPRESSOR"/>
    <property type="match status" value="1"/>
</dbReference>
<dbReference type="Proteomes" id="UP000663801">
    <property type="component" value="Unassembled WGS sequence"/>
</dbReference>
<proteinExistence type="predicted"/>
<keyword evidence="3 6" id="KW-0238">DNA-binding</keyword>
<dbReference type="AlphaFoldDB" id="A0A938YI99"/>
<protein>
    <submittedName>
        <fullName evidence="6">LacI family DNA-binding transcriptional regulator</fullName>
    </submittedName>
</protein>
<dbReference type="InterPro" id="IPR046335">
    <property type="entry name" value="LacI/GalR-like_sensor"/>
</dbReference>
<evidence type="ECO:0000256" key="3">
    <source>
        <dbReference type="ARBA" id="ARBA00023125"/>
    </source>
</evidence>
<keyword evidence="1" id="KW-0678">Repressor</keyword>
<reference evidence="6" key="1">
    <citation type="submission" date="2021-01" db="EMBL/GenBank/DDBJ databases">
        <title>KCTC 19127 draft genome.</title>
        <authorList>
            <person name="An D."/>
        </authorList>
    </citation>
    <scope>NUCLEOTIDE SEQUENCE</scope>
    <source>
        <strain evidence="6">KCTC 19127</strain>
    </source>
</reference>
<evidence type="ECO:0000256" key="2">
    <source>
        <dbReference type="ARBA" id="ARBA00023015"/>
    </source>
</evidence>
<dbReference type="EMBL" id="JAERWL010000015">
    <property type="protein sequence ID" value="MBM9478191.1"/>
    <property type="molecule type" value="Genomic_DNA"/>
</dbReference>
<evidence type="ECO:0000259" key="5">
    <source>
        <dbReference type="PROSITE" id="PS50932"/>
    </source>
</evidence>
<organism evidence="6 7">
    <name type="scientific">Nakamurella flavida</name>
    <dbReference type="NCBI Taxonomy" id="363630"/>
    <lineage>
        <taxon>Bacteria</taxon>
        <taxon>Bacillati</taxon>
        <taxon>Actinomycetota</taxon>
        <taxon>Actinomycetes</taxon>
        <taxon>Nakamurellales</taxon>
        <taxon>Nakamurellaceae</taxon>
        <taxon>Nakamurella</taxon>
    </lineage>
</organism>